<proteinExistence type="inferred from homology"/>
<comment type="function">
    <text evidence="9">Involved in protein export. Participates in an early event of protein translocation.</text>
</comment>
<evidence type="ECO:0000256" key="9">
    <source>
        <dbReference type="RuleBase" id="RU365087"/>
    </source>
</evidence>
<comment type="subcellular location">
    <subcellularLocation>
        <location evidence="9">Cell membrane</location>
        <topology evidence="9">Multi-pass membrane protein</topology>
    </subcellularLocation>
    <subcellularLocation>
        <location evidence="1">Membrane</location>
        <topology evidence="1">Multi-pass membrane protein</topology>
    </subcellularLocation>
</comment>
<keyword evidence="9" id="KW-1003">Cell membrane</keyword>
<keyword evidence="7 9" id="KW-0811">Translocation</keyword>
<evidence type="ECO:0000256" key="7">
    <source>
        <dbReference type="ARBA" id="ARBA00023010"/>
    </source>
</evidence>
<name>A0A2H0V5J1_9BACT</name>
<evidence type="ECO:0000256" key="1">
    <source>
        <dbReference type="ARBA" id="ARBA00004141"/>
    </source>
</evidence>
<reference evidence="11" key="1">
    <citation type="submission" date="2017-09" db="EMBL/GenBank/DDBJ databases">
        <title>Depth-based differentiation of microbial function through sediment-hosted aquifers and enrichment of novel symbionts in the deep terrestrial subsurface.</title>
        <authorList>
            <person name="Probst A.J."/>
            <person name="Ladd B."/>
            <person name="Jarett J.K."/>
            <person name="Geller-Mcgrath D.E."/>
            <person name="Sieber C.M.K."/>
            <person name="Emerson J.B."/>
            <person name="Anantharaman K."/>
            <person name="Thomas B.C."/>
            <person name="Malmstrom R."/>
            <person name="Stieglmeier M."/>
            <person name="Klingl A."/>
            <person name="Woyke T."/>
            <person name="Ryan C.M."/>
            <person name="Banfield J.F."/>
        </authorList>
    </citation>
    <scope>NUCLEOTIDE SEQUENCE [LARGE SCALE GENOMIC DNA]</scope>
</reference>
<organism evidence="10 11">
    <name type="scientific">Candidatus Falkowbacteria bacterium CG10_big_fil_rev_8_21_14_0_10_39_11</name>
    <dbReference type="NCBI Taxonomy" id="1974565"/>
    <lineage>
        <taxon>Bacteria</taxon>
        <taxon>Candidatus Falkowiibacteriota</taxon>
    </lineage>
</organism>
<dbReference type="AlphaFoldDB" id="A0A2H0V5J1"/>
<dbReference type="GO" id="GO:0009306">
    <property type="term" value="P:protein secretion"/>
    <property type="evidence" value="ECO:0007669"/>
    <property type="project" value="UniProtKB-UniRule"/>
</dbReference>
<dbReference type="InterPro" id="IPR004692">
    <property type="entry name" value="SecG"/>
</dbReference>
<keyword evidence="3 9" id="KW-0813">Transport</keyword>
<evidence type="ECO:0000256" key="3">
    <source>
        <dbReference type="ARBA" id="ARBA00022448"/>
    </source>
</evidence>
<protein>
    <recommendedName>
        <fullName evidence="9">Protein-export membrane protein SecG</fullName>
    </recommendedName>
</protein>
<evidence type="ECO:0000313" key="11">
    <source>
        <dbReference type="Proteomes" id="UP000229901"/>
    </source>
</evidence>
<evidence type="ECO:0000313" key="10">
    <source>
        <dbReference type="EMBL" id="PIR94353.1"/>
    </source>
</evidence>
<dbReference type="GO" id="GO:0005886">
    <property type="term" value="C:plasma membrane"/>
    <property type="evidence" value="ECO:0007669"/>
    <property type="project" value="UniProtKB-SubCell"/>
</dbReference>
<keyword evidence="5 9" id="KW-0653">Protein transport</keyword>
<evidence type="ECO:0000256" key="2">
    <source>
        <dbReference type="ARBA" id="ARBA00008445"/>
    </source>
</evidence>
<keyword evidence="6 9" id="KW-1133">Transmembrane helix</keyword>
<evidence type="ECO:0000256" key="5">
    <source>
        <dbReference type="ARBA" id="ARBA00022927"/>
    </source>
</evidence>
<evidence type="ECO:0000256" key="8">
    <source>
        <dbReference type="ARBA" id="ARBA00023136"/>
    </source>
</evidence>
<accession>A0A2H0V5J1</accession>
<dbReference type="EMBL" id="PFAP01000009">
    <property type="protein sequence ID" value="PIR94353.1"/>
    <property type="molecule type" value="Genomic_DNA"/>
</dbReference>
<comment type="similarity">
    <text evidence="2 9">Belongs to the SecG family.</text>
</comment>
<comment type="caution">
    <text evidence="10">The sequence shown here is derived from an EMBL/GenBank/DDBJ whole genome shotgun (WGS) entry which is preliminary data.</text>
</comment>
<dbReference type="Proteomes" id="UP000229901">
    <property type="component" value="Unassembled WGS sequence"/>
</dbReference>
<dbReference type="PRINTS" id="PR01651">
    <property type="entry name" value="SECGEXPORT"/>
</dbReference>
<keyword evidence="8 9" id="KW-0472">Membrane</keyword>
<sequence length="71" mass="7392">MNTIITIAQIISAVGLIVVILLQNNGSSLGGVFGGSGAVFRTKRGIEKTLFTLSIVFSILFIGLSLANILV</sequence>
<dbReference type="GO" id="GO:0015450">
    <property type="term" value="F:protein-transporting ATPase activity"/>
    <property type="evidence" value="ECO:0007669"/>
    <property type="project" value="UniProtKB-UniRule"/>
</dbReference>
<comment type="caution">
    <text evidence="9">Lacks conserved residue(s) required for the propagation of feature annotation.</text>
</comment>
<keyword evidence="4 9" id="KW-0812">Transmembrane</keyword>
<evidence type="ECO:0000256" key="4">
    <source>
        <dbReference type="ARBA" id="ARBA00022692"/>
    </source>
</evidence>
<feature type="transmembrane region" description="Helical" evidence="9">
    <location>
        <begin position="50"/>
        <end position="70"/>
    </location>
</feature>
<dbReference type="Pfam" id="PF03840">
    <property type="entry name" value="SecG"/>
    <property type="match status" value="1"/>
</dbReference>
<evidence type="ECO:0000256" key="6">
    <source>
        <dbReference type="ARBA" id="ARBA00022989"/>
    </source>
</evidence>
<dbReference type="NCBIfam" id="TIGR00810">
    <property type="entry name" value="secG"/>
    <property type="match status" value="1"/>
</dbReference>
<gene>
    <name evidence="10" type="primary">secG</name>
    <name evidence="10" type="ORF">COT97_01915</name>
</gene>